<proteinExistence type="predicted"/>
<protein>
    <submittedName>
        <fullName evidence="1">DUF4397 domain-containing protein</fullName>
    </submittedName>
</protein>
<comment type="caution">
    <text evidence="1">The sequence shown here is derived from an EMBL/GenBank/DDBJ whole genome shotgun (WGS) entry which is preliminary data.</text>
</comment>
<dbReference type="Proteomes" id="UP000278907">
    <property type="component" value="Unassembled WGS sequence"/>
</dbReference>
<reference evidence="1 2" key="1">
    <citation type="submission" date="2018-09" db="EMBL/GenBank/DDBJ databases">
        <authorList>
            <person name="Livingstone P.G."/>
            <person name="Whitworth D.E."/>
        </authorList>
    </citation>
    <scope>NUCLEOTIDE SEQUENCE [LARGE SCALE GENOMIC DNA]</scope>
    <source>
        <strain evidence="1 2">CA031B</strain>
    </source>
</reference>
<evidence type="ECO:0000313" key="2">
    <source>
        <dbReference type="Proteomes" id="UP000278907"/>
    </source>
</evidence>
<gene>
    <name evidence="1" type="ORF">D7Y13_06880</name>
</gene>
<organism evidence="1 2">
    <name type="scientific">Corallococcus praedator</name>
    <dbReference type="NCBI Taxonomy" id="2316724"/>
    <lineage>
        <taxon>Bacteria</taxon>
        <taxon>Pseudomonadati</taxon>
        <taxon>Myxococcota</taxon>
        <taxon>Myxococcia</taxon>
        <taxon>Myxococcales</taxon>
        <taxon>Cystobacterineae</taxon>
        <taxon>Myxococcaceae</taxon>
        <taxon>Corallococcus</taxon>
    </lineage>
</organism>
<accession>A0ABX9QNJ7</accession>
<evidence type="ECO:0000313" key="1">
    <source>
        <dbReference type="EMBL" id="RKI13927.1"/>
    </source>
</evidence>
<sequence length="490" mass="50849">MDAGPIAYVRFVNALYEGNFDDANTPWDAARYRMDVQAGTPAQSLFTGVESGEPGVKDFVPVTPGADLQFSLRKAGASATEPALATTGKVSLAEGERLTLLAVGGMASVGTSEVNAPKLLALKDDAFGAVPPDEVRVRHVTADQVIADFFPRLLKTDSGEELPEVTPFTADPEVKGRAIPATTGRLLVRGSIDAPEPSQSAEVGYTLPSGALVKGQGYYVLSSGDDRRAMNDAGASSLLLIPAGKGGAVRLKRDPLLYFFHALIDGGALKVSSQGAPIATGLGYGNDPAVGDVAAGTAGHALTFSLASGTTVLDAFQTGPLEAGRRYLVVVSGRSGQTGAEGPRAFIVPDTFAPDAQDARVRFINACSSSPAQGVGLGFFDVAGDNSSRGPTYTSVIPDVTYGAVGGSVEGEGFPAPMGTDATGSYAWYAIRGQEGGASTERSVKGTRITRPHLFVLMGDWTTGPKFRALNLRNNSWTALTPRGDEAFKP</sequence>
<name>A0ABX9QNJ7_9BACT</name>
<dbReference type="EMBL" id="RAWI01000034">
    <property type="protein sequence ID" value="RKI13927.1"/>
    <property type="molecule type" value="Genomic_DNA"/>
</dbReference>
<keyword evidence="2" id="KW-1185">Reference proteome</keyword>